<organism evidence="1">
    <name type="scientific">Streptomyces griseus</name>
    <dbReference type="NCBI Taxonomy" id="1911"/>
    <lineage>
        <taxon>Bacteria</taxon>
        <taxon>Bacillati</taxon>
        <taxon>Actinomycetota</taxon>
        <taxon>Actinomycetes</taxon>
        <taxon>Kitasatosporales</taxon>
        <taxon>Streptomycetaceae</taxon>
        <taxon>Streptomyces</taxon>
    </lineage>
</organism>
<evidence type="ECO:0000313" key="1">
    <source>
        <dbReference type="PIR" id="JS0654"/>
    </source>
</evidence>
<dbReference type="AlphaFoldDB" id="Q7M0K3"/>
<reference evidence="1" key="1">
    <citation type="journal article" date="1991" name="Gene">
        <title>Nucleotide sequence and transcriptional start point of the kan gene encoding an aminoglycoside 3-N-acetyltransferase from Streptomyces griseus SS-1198PR.</title>
        <authorList>
            <person name="Ishikawa J."/>
            <person name="Hotta K."/>
        </authorList>
    </citation>
    <scope>NUCLEOTIDE SEQUENCE</scope>
</reference>
<name>Q7M0K3_STRGR</name>
<dbReference type="PIR" id="JS0654">
    <property type="entry name" value="JS0654"/>
</dbReference>
<accession>Q7M0K3</accession>
<protein>
    <submittedName>
        <fullName evidence="1">Hypothetical 8.2K protein (kan 5' region)</fullName>
    </submittedName>
</protein>
<proteinExistence type="predicted"/>
<sequence>MPHQSQQRQGGRRHRPLAQRVVVQPRALHGEGLPLIVEKGPQRLALAAQQRRRDPFVVRYDDGPQSVFRPTV</sequence>